<dbReference type="EMBL" id="JAJJMA010334528">
    <property type="protein sequence ID" value="MCL7051053.1"/>
    <property type="molecule type" value="Genomic_DNA"/>
</dbReference>
<evidence type="ECO:0000313" key="2">
    <source>
        <dbReference type="EMBL" id="MCL7051053.1"/>
    </source>
</evidence>
<name>A0AA41W1H2_PAPNU</name>
<dbReference type="GO" id="GO:0080188">
    <property type="term" value="P:gene silencing by siRNA-directed DNA methylation"/>
    <property type="evidence" value="ECO:0007669"/>
    <property type="project" value="InterPro"/>
</dbReference>
<accession>A0AA41W1H2</accession>
<keyword evidence="1" id="KW-0175">Coiled coil</keyword>
<evidence type="ECO:0000256" key="1">
    <source>
        <dbReference type="SAM" id="Coils"/>
    </source>
</evidence>
<feature type="coiled-coil region" evidence="1">
    <location>
        <begin position="65"/>
        <end position="92"/>
    </location>
</feature>
<reference evidence="2" key="1">
    <citation type="submission" date="2022-03" db="EMBL/GenBank/DDBJ databases">
        <title>A functionally conserved STORR gene fusion in Papaver species that diverged 16.8 million years ago.</title>
        <authorList>
            <person name="Catania T."/>
        </authorList>
    </citation>
    <scope>NUCLEOTIDE SEQUENCE</scope>
    <source>
        <strain evidence="2">S-191538</strain>
    </source>
</reference>
<organism evidence="2 3">
    <name type="scientific">Papaver nudicaule</name>
    <name type="common">Iceland poppy</name>
    <dbReference type="NCBI Taxonomy" id="74823"/>
    <lineage>
        <taxon>Eukaryota</taxon>
        <taxon>Viridiplantae</taxon>
        <taxon>Streptophyta</taxon>
        <taxon>Embryophyta</taxon>
        <taxon>Tracheophyta</taxon>
        <taxon>Spermatophyta</taxon>
        <taxon>Magnoliopsida</taxon>
        <taxon>Ranunculales</taxon>
        <taxon>Papaveraceae</taxon>
        <taxon>Papaveroideae</taxon>
        <taxon>Papaver</taxon>
    </lineage>
</organism>
<sequence>MASELPEELRRLHHAVTRLSAKVGDMSKKLEESSTSLGRMTEERDRLNAAYNAEKRIMKKTMYVNERLTRELETQRKEIEQQAKEIEKRDAQLDFKSKQLLVLRELNNATQASRKLNTEKGKPIAVKNVCSWDKVQVQIDTNALHKELEEKDSGLDNELNWKQTLADKEHRSKHDLQEARKVPIEVTRSL</sequence>
<comment type="caution">
    <text evidence="2">The sequence shown here is derived from an EMBL/GenBank/DDBJ whole genome shotgun (WGS) entry which is preliminary data.</text>
</comment>
<protein>
    <submittedName>
        <fullName evidence="2">Uncharacterized protein</fullName>
    </submittedName>
</protein>
<gene>
    <name evidence="2" type="ORF">MKW94_028630</name>
</gene>
<dbReference type="PANTHER" id="PTHR21596">
    <property type="entry name" value="RIBONUCLEASE P SUBUNIT P38"/>
    <property type="match status" value="1"/>
</dbReference>
<dbReference type="AlphaFoldDB" id="A0AA41W1H2"/>
<evidence type="ECO:0000313" key="3">
    <source>
        <dbReference type="Proteomes" id="UP001177140"/>
    </source>
</evidence>
<proteinExistence type="predicted"/>
<dbReference type="Proteomes" id="UP001177140">
    <property type="component" value="Unassembled WGS sequence"/>
</dbReference>
<dbReference type="InterPro" id="IPR045177">
    <property type="entry name" value="FDM1-5/IDN2"/>
</dbReference>
<dbReference type="PANTHER" id="PTHR21596:SF82">
    <property type="entry name" value="FACTOR OF DNA METHYLATION 5-LIKE"/>
    <property type="match status" value="1"/>
</dbReference>
<keyword evidence="3" id="KW-1185">Reference proteome</keyword>